<organism evidence="3 4">
    <name type="scientific">Nitrospira defluvii</name>
    <dbReference type="NCBI Taxonomy" id="330214"/>
    <lineage>
        <taxon>Bacteria</taxon>
        <taxon>Pseudomonadati</taxon>
        <taxon>Nitrospirota</taxon>
        <taxon>Nitrospiria</taxon>
        <taxon>Nitrospirales</taxon>
        <taxon>Nitrospiraceae</taxon>
        <taxon>Nitrospira</taxon>
    </lineage>
</organism>
<dbReference type="InterPro" id="IPR008638">
    <property type="entry name" value="FhaB/CdiA-like_TPS"/>
</dbReference>
<feature type="region of interest" description="Disordered" evidence="1">
    <location>
        <begin position="990"/>
        <end position="1030"/>
    </location>
</feature>
<evidence type="ECO:0000313" key="4">
    <source>
        <dbReference type="Proteomes" id="UP000001660"/>
    </source>
</evidence>
<evidence type="ECO:0000256" key="1">
    <source>
        <dbReference type="SAM" id="MobiDB-lite"/>
    </source>
</evidence>
<sequence length="1030" mass="104837">MDLCGLAITWSTAKTARLKSPCTVRKWTRETVADPDRLHLRCTIAMNTMGGSRLFAVGPTRLPSVCATMFACWWLIPLGLPHTIHAQVTPPITASGLNTQVSKSPANSLQYDITAGTRAGSNLFHSFGEFNVPTSHIANFFNDSGLATSNILGRVTGGNPSNIFGTLQTTGFGNANLFLMNPAGILFGPTASLNVGGSVSLTTADYLRLTDGATFKAVPGSQDTSLSSAPVSAFGFLGSNPGAITVQGGQLTVSEGQDLSLIGGDITVQGGTFAQATVQPARLSAPGGQITLVSVGSPGQVSATGVENQPLEPFVNGFSRFGTISLSQGTTIDTSATKAGRIIIRGGQFIMDDASLKSITGNGHGMVTEGETASPAISITSETIALNNGTLITADTHGSAQAGDITFNVRTLTTEGDATNRLELNPNDPSTIAQNLVTSDSRSLASDAGSAGHITVQGVDGMGTAATSVTLKDTSLSTRIFGGSADSRPGAITLTTKSLLLTNDDFPDAQGIGAATMVTTSLGPAPAGDIAINVDTLRVNVNHDETPIEGAHRVFLNTPSVSAEDTAGPAGALTISGLRPETTDPASLIALNNAQLSSAVLGGTAALVPGVIRITSDTVSMTGRTVFFAFTSRSAPGSNITFNVHTFRANVKQDGTLINGHPPSSIFSVSGSDTGMAGKSGDITIAGLEFASASAQLVAVNNTEFTTTVSGGTAATNPATITLSADSLSMNNSRIRTDTNGGAPAGSIVIDTVRFQADQQTKISSTSSSEGTGGHISMTASESVTIRGGSNMTAESTGPGNAGNIVINAGNQFLSQNGSITTQASQASGGNITLQAIESIRLVNSQLNTSVQGGPTTSGGNITLDPAVVTLQNSHILAQAVQGQGGNINIIAGTFLADPTSVISASSQFGLSGAVNIQSPVSSLSGSLATLPQQPLQGQHLLRQRCAAQAGGQLSSLVIAGRDALPAEPGGWLMSPLLIADEAFTASAQLPTSASAESAHRTQLRSEQPVGQLGPLPQLRANDWPADCRS</sequence>
<gene>
    <name evidence="3" type="ORF">NIDE0553</name>
</gene>
<name>D8PAR9_9BACT</name>
<evidence type="ECO:0000313" key="3">
    <source>
        <dbReference type="EMBL" id="CBK40328.1"/>
    </source>
</evidence>
<evidence type="ECO:0000259" key="2">
    <source>
        <dbReference type="SMART" id="SM00912"/>
    </source>
</evidence>
<reference evidence="3 4" key="1">
    <citation type="journal article" date="2010" name="Proc. Natl. Acad. Sci. U.S.A.">
        <title>A Nitrospira metagenome illuminates the physiology and evolution of globally important nitrite-oxidizing bacteria.</title>
        <authorList>
            <person name="Lucker S."/>
            <person name="Wagner M."/>
            <person name="Maixner F."/>
            <person name="Pelletier E."/>
            <person name="Koch H."/>
            <person name="Vacherie B."/>
            <person name="Rattei T."/>
            <person name="Sinninghe Damste J."/>
            <person name="Spieck E."/>
            <person name="Le Paslier D."/>
            <person name="Daims H."/>
        </authorList>
    </citation>
    <scope>NUCLEOTIDE SEQUENCE [LARGE SCALE GENOMIC DNA]</scope>
</reference>
<dbReference type="Proteomes" id="UP000001660">
    <property type="component" value="Chromosome"/>
</dbReference>
<dbReference type="OrthoDB" id="218680at2"/>
<protein>
    <recommendedName>
        <fullName evidence="2">Filamentous haemagglutinin FhaB/tRNA nuclease CdiA-like TPS domain-containing protein</fullName>
    </recommendedName>
</protein>
<dbReference type="SMART" id="SM00912">
    <property type="entry name" value="Haemagg_act"/>
    <property type="match status" value="1"/>
</dbReference>
<feature type="domain" description="Filamentous haemagglutinin FhaB/tRNA nuclease CdiA-like TPS" evidence="2">
    <location>
        <begin position="94"/>
        <end position="210"/>
    </location>
</feature>
<dbReference type="STRING" id="330214.NIDE0553"/>
<dbReference type="eggNOG" id="COG3210">
    <property type="taxonomic scope" value="Bacteria"/>
</dbReference>
<dbReference type="EMBL" id="FP929003">
    <property type="protein sequence ID" value="CBK40328.1"/>
    <property type="molecule type" value="Genomic_DNA"/>
</dbReference>
<dbReference type="InterPro" id="IPR011050">
    <property type="entry name" value="Pectin_lyase_fold/virulence"/>
</dbReference>
<dbReference type="NCBIfam" id="TIGR01901">
    <property type="entry name" value="adhes_NPXG"/>
    <property type="match status" value="1"/>
</dbReference>
<dbReference type="KEGG" id="nde:NIDE0553"/>
<accession>D8PAR9</accession>
<dbReference type="Gene3D" id="2.160.20.10">
    <property type="entry name" value="Single-stranded right-handed beta-helix, Pectin lyase-like"/>
    <property type="match status" value="2"/>
</dbReference>
<dbReference type="Pfam" id="PF05860">
    <property type="entry name" value="TPS"/>
    <property type="match status" value="1"/>
</dbReference>
<keyword evidence="4" id="KW-1185">Reference proteome</keyword>
<dbReference type="AlphaFoldDB" id="D8PAR9"/>
<dbReference type="InterPro" id="IPR012334">
    <property type="entry name" value="Pectin_lyas_fold"/>
</dbReference>
<proteinExistence type="predicted"/>
<dbReference type="HOGENOM" id="CLU_001325_0_0_0"/>
<dbReference type="SUPFAM" id="SSF51126">
    <property type="entry name" value="Pectin lyase-like"/>
    <property type="match status" value="1"/>
</dbReference>